<keyword evidence="3" id="KW-1185">Reference proteome</keyword>
<evidence type="ECO:0000313" key="2">
    <source>
        <dbReference type="EMBL" id="KDP44256.1"/>
    </source>
</evidence>
<reference evidence="2 3" key="1">
    <citation type="journal article" date="2014" name="PLoS ONE">
        <title>Global Analysis of Gene Expression Profiles in Physic Nut (Jatropha curcas L.) Seedlings Exposed to Salt Stress.</title>
        <authorList>
            <person name="Zhang L."/>
            <person name="Zhang C."/>
            <person name="Wu P."/>
            <person name="Chen Y."/>
            <person name="Li M."/>
            <person name="Jiang H."/>
            <person name="Wu G."/>
        </authorList>
    </citation>
    <scope>NUCLEOTIDE SEQUENCE [LARGE SCALE GENOMIC DNA]</scope>
    <source>
        <strain evidence="3">cv. GZQX0401</strain>
        <tissue evidence="2">Young leaves</tissue>
    </source>
</reference>
<gene>
    <name evidence="2" type="ORF">JCGZ_05723</name>
</gene>
<dbReference type="AlphaFoldDB" id="A0A067L742"/>
<dbReference type="EMBL" id="KK914256">
    <property type="protein sequence ID" value="KDP44256.1"/>
    <property type="molecule type" value="Genomic_DNA"/>
</dbReference>
<sequence length="123" mass="13573">MASLSSDFPPIPKLSSSTSTVKQQNIMKLIISTCFISANILSLLPFDYKNGNRIPSIIFRRLPSNTFHAFAMSLVLAFSSSFIALMIEKETKLVRQICWYLSVISMALAGAILAYAISLSSFN</sequence>
<dbReference type="Proteomes" id="UP000027138">
    <property type="component" value="Unassembled WGS sequence"/>
</dbReference>
<accession>A0A067L742</accession>
<evidence type="ECO:0000256" key="1">
    <source>
        <dbReference type="SAM" id="Phobius"/>
    </source>
</evidence>
<keyword evidence="1" id="KW-0472">Membrane</keyword>
<dbReference type="OrthoDB" id="1716910at2759"/>
<protein>
    <submittedName>
        <fullName evidence="2">Uncharacterized protein</fullName>
    </submittedName>
</protein>
<feature type="transmembrane region" description="Helical" evidence="1">
    <location>
        <begin position="66"/>
        <end position="85"/>
    </location>
</feature>
<feature type="transmembrane region" description="Helical" evidence="1">
    <location>
        <begin position="97"/>
        <end position="117"/>
    </location>
</feature>
<evidence type="ECO:0000313" key="3">
    <source>
        <dbReference type="Proteomes" id="UP000027138"/>
    </source>
</evidence>
<keyword evidence="1" id="KW-0812">Transmembrane</keyword>
<keyword evidence="1" id="KW-1133">Transmembrane helix</keyword>
<proteinExistence type="predicted"/>
<feature type="transmembrane region" description="Helical" evidence="1">
    <location>
        <begin position="26"/>
        <end position="46"/>
    </location>
</feature>
<name>A0A067L742_JATCU</name>
<organism evidence="2 3">
    <name type="scientific">Jatropha curcas</name>
    <name type="common">Barbados nut</name>
    <dbReference type="NCBI Taxonomy" id="180498"/>
    <lineage>
        <taxon>Eukaryota</taxon>
        <taxon>Viridiplantae</taxon>
        <taxon>Streptophyta</taxon>
        <taxon>Embryophyta</taxon>
        <taxon>Tracheophyta</taxon>
        <taxon>Spermatophyta</taxon>
        <taxon>Magnoliopsida</taxon>
        <taxon>eudicotyledons</taxon>
        <taxon>Gunneridae</taxon>
        <taxon>Pentapetalae</taxon>
        <taxon>rosids</taxon>
        <taxon>fabids</taxon>
        <taxon>Malpighiales</taxon>
        <taxon>Euphorbiaceae</taxon>
        <taxon>Crotonoideae</taxon>
        <taxon>Jatropheae</taxon>
        <taxon>Jatropha</taxon>
    </lineage>
</organism>